<dbReference type="PANTHER" id="PTHR12774:SF2">
    <property type="entry name" value="PEROXISOMAL BIOGENESIS FACTOR 19"/>
    <property type="match status" value="1"/>
</dbReference>
<evidence type="ECO:0008006" key="3">
    <source>
        <dbReference type="Google" id="ProtNLM"/>
    </source>
</evidence>
<dbReference type="Pfam" id="PF04614">
    <property type="entry name" value="Pex19"/>
    <property type="match status" value="1"/>
</dbReference>
<comment type="caution">
    <text evidence="1">The sequence shown here is derived from an EMBL/GenBank/DDBJ whole genome shotgun (WGS) entry which is preliminary data.</text>
</comment>
<dbReference type="PANTHER" id="PTHR12774">
    <property type="entry name" value="PEROXISOMAL BIOGENESIS FACTOR 19"/>
    <property type="match status" value="1"/>
</dbReference>
<dbReference type="GO" id="GO:0045046">
    <property type="term" value="P:protein import into peroxisome membrane"/>
    <property type="evidence" value="ECO:0007669"/>
    <property type="project" value="TreeGrafter"/>
</dbReference>
<name>A0A4T0WXG6_9ASCO</name>
<dbReference type="InterPro" id="IPR006708">
    <property type="entry name" value="Pex19"/>
</dbReference>
<dbReference type="InterPro" id="IPR038322">
    <property type="entry name" value="Pex19_C_sf"/>
</dbReference>
<dbReference type="AlphaFoldDB" id="A0A4T0WXG6"/>
<protein>
    <recommendedName>
        <fullName evidence="3">Peroxin-19</fullName>
    </recommendedName>
</protein>
<dbReference type="Proteomes" id="UP000307173">
    <property type="component" value="Unassembled WGS sequence"/>
</dbReference>
<reference evidence="1 2" key="1">
    <citation type="journal article" date="2019" name="Front. Genet.">
        <title>Whole-Genome Sequencing of the Opportunistic Yeast Pathogen Candida inconspicua Uncovers Its Hybrid Origin.</title>
        <authorList>
            <person name="Mixao V."/>
            <person name="Hansen A.P."/>
            <person name="Saus E."/>
            <person name="Boekhout T."/>
            <person name="Lass-Florl C."/>
            <person name="Gabaldon T."/>
        </authorList>
    </citation>
    <scope>NUCLEOTIDE SEQUENCE [LARGE SCALE GENOMIC DNA]</scope>
    <source>
        <strain evidence="1 2">CBS 180</strain>
    </source>
</reference>
<keyword evidence="2" id="KW-1185">Reference proteome</keyword>
<dbReference type="EMBL" id="SELW01000612">
    <property type="protein sequence ID" value="TID18147.1"/>
    <property type="molecule type" value="Genomic_DNA"/>
</dbReference>
<dbReference type="GO" id="GO:0033328">
    <property type="term" value="F:peroxisome membrane targeting sequence binding"/>
    <property type="evidence" value="ECO:0007669"/>
    <property type="project" value="TreeGrafter"/>
</dbReference>
<dbReference type="STRING" id="52247.A0A4T0WXG6"/>
<dbReference type="GO" id="GO:0005778">
    <property type="term" value="C:peroxisomal membrane"/>
    <property type="evidence" value="ECO:0007669"/>
    <property type="project" value="TreeGrafter"/>
</dbReference>
<sequence length="255" mass="28880">MADEFDDLDDYLDEFDEEILSQEPGATLKKHSPELSKTVEEFVKELEPEAKFGNTINDTINRLKTSNKSIDETVTVGDENEELLATLLNSLDIGDGEDFDEIKKLLKDSNLDDFGKGDGDGDGDGDDVDKLSNMLMGMLNKLTTKEMMYDTISTTVNNYNVYFEKNKPVKGNKDHDRFVSQLRRLQNVLDKFDSPNYSPDDEVVRDYIDEQMEEFNKLLPAPEGVVEDNLGALGIDKVSWNDNEVPKDLENCVQQ</sequence>
<dbReference type="Gene3D" id="1.20.120.900">
    <property type="entry name" value="Pex19, mPTS binding domain"/>
    <property type="match status" value="1"/>
</dbReference>
<proteinExistence type="predicted"/>
<gene>
    <name evidence="1" type="ORF">CANINC_003888</name>
</gene>
<evidence type="ECO:0000313" key="1">
    <source>
        <dbReference type="EMBL" id="TID18147.1"/>
    </source>
</evidence>
<organism evidence="1 2">
    <name type="scientific">Pichia inconspicua</name>
    <dbReference type="NCBI Taxonomy" id="52247"/>
    <lineage>
        <taxon>Eukaryota</taxon>
        <taxon>Fungi</taxon>
        <taxon>Dikarya</taxon>
        <taxon>Ascomycota</taxon>
        <taxon>Saccharomycotina</taxon>
        <taxon>Pichiomycetes</taxon>
        <taxon>Pichiales</taxon>
        <taxon>Pichiaceae</taxon>
        <taxon>Pichia</taxon>
    </lineage>
</organism>
<accession>A0A4T0WXG6</accession>
<evidence type="ECO:0000313" key="2">
    <source>
        <dbReference type="Proteomes" id="UP000307173"/>
    </source>
</evidence>
<dbReference type="OrthoDB" id="21292at2759"/>